<keyword evidence="1" id="KW-0812">Transmembrane</keyword>
<comment type="caution">
    <text evidence="2">The sequence shown here is derived from an EMBL/GenBank/DDBJ whole genome shotgun (WGS) entry which is preliminary data.</text>
</comment>
<reference evidence="3" key="1">
    <citation type="submission" date="2017-09" db="EMBL/GenBank/DDBJ databases">
        <title>Depth-based differentiation of microbial function through sediment-hosted aquifers and enrichment of novel symbionts in the deep terrestrial subsurface.</title>
        <authorList>
            <person name="Probst A.J."/>
            <person name="Ladd B."/>
            <person name="Jarett J.K."/>
            <person name="Geller-Mcgrath D.E."/>
            <person name="Sieber C.M.K."/>
            <person name="Emerson J.B."/>
            <person name="Anantharaman K."/>
            <person name="Thomas B.C."/>
            <person name="Malmstrom R."/>
            <person name="Stieglmeier M."/>
            <person name="Klingl A."/>
            <person name="Woyke T."/>
            <person name="Ryan C.M."/>
            <person name="Banfield J.F."/>
        </authorList>
    </citation>
    <scope>NUCLEOTIDE SEQUENCE [LARGE SCALE GENOMIC DNA]</scope>
</reference>
<evidence type="ECO:0000313" key="2">
    <source>
        <dbReference type="EMBL" id="PIR86214.1"/>
    </source>
</evidence>
<feature type="transmembrane region" description="Helical" evidence="1">
    <location>
        <begin position="44"/>
        <end position="63"/>
    </location>
</feature>
<evidence type="ECO:0000256" key="1">
    <source>
        <dbReference type="SAM" id="Phobius"/>
    </source>
</evidence>
<feature type="transmembrane region" description="Helical" evidence="1">
    <location>
        <begin position="69"/>
        <end position="90"/>
    </location>
</feature>
<dbReference type="Proteomes" id="UP000229612">
    <property type="component" value="Unassembled WGS sequence"/>
</dbReference>
<keyword evidence="1" id="KW-0472">Membrane</keyword>
<feature type="transmembrane region" description="Helical" evidence="1">
    <location>
        <begin position="102"/>
        <end position="135"/>
    </location>
</feature>
<gene>
    <name evidence="2" type="ORF">COU14_00090</name>
</gene>
<dbReference type="EMBL" id="PFBG01000002">
    <property type="protein sequence ID" value="PIR86214.1"/>
    <property type="molecule type" value="Genomic_DNA"/>
</dbReference>
<accession>A0A2H0UII7</accession>
<feature type="transmembrane region" description="Helical" evidence="1">
    <location>
        <begin position="12"/>
        <end position="32"/>
    </location>
</feature>
<name>A0A2H0UII7_9BACT</name>
<proteinExistence type="predicted"/>
<sequence length="172" mass="18955">MSLFSRKAIPHHRVASFLLLNALIFGGIFIFIERQFLANVLSDDFPILFFIKILPAFFFNFLTSDNLLTIHYLVISSLLSVYVMLLWHMFVSMRYISFSSLGISLAGLAGITLGVTCISCGAVAGLLLISTLGVLSLPVTLAENTSLFLIGGEFLLILSILLLVFTLRKFNG</sequence>
<evidence type="ECO:0000313" key="3">
    <source>
        <dbReference type="Proteomes" id="UP000229612"/>
    </source>
</evidence>
<keyword evidence="1" id="KW-1133">Transmembrane helix</keyword>
<organism evidence="2 3">
    <name type="scientific">Candidatus Kaiserbacteria bacterium CG10_big_fil_rev_8_21_14_0_10_44_10</name>
    <dbReference type="NCBI Taxonomy" id="1974606"/>
    <lineage>
        <taxon>Bacteria</taxon>
        <taxon>Candidatus Kaiseribacteriota</taxon>
    </lineage>
</organism>
<feature type="transmembrane region" description="Helical" evidence="1">
    <location>
        <begin position="147"/>
        <end position="167"/>
    </location>
</feature>
<protein>
    <submittedName>
        <fullName evidence="2">Uncharacterized protein</fullName>
    </submittedName>
</protein>
<dbReference type="AlphaFoldDB" id="A0A2H0UII7"/>